<sequence length="92" mass="10139">MGMTDAFNESKCDFSGMSPCDDLVLSNVVHKSFVEVNEKGTKAAATTAVVASNSFSNSKPPPKRFMADHPFLFFIRHNPTQSVLFYGRYSSP</sequence>
<dbReference type="PANTHER" id="PTHR11461:SF204">
    <property type="entry name" value="SERPIN B6"/>
    <property type="match status" value="1"/>
</dbReference>
<dbReference type="SUPFAM" id="SSF56574">
    <property type="entry name" value="Serpins"/>
    <property type="match status" value="1"/>
</dbReference>
<keyword evidence="3" id="KW-0007">Acetylation</keyword>
<accession>A0AAV6FZP6</accession>
<dbReference type="GO" id="GO:0005615">
    <property type="term" value="C:extracellular space"/>
    <property type="evidence" value="ECO:0007669"/>
    <property type="project" value="InterPro"/>
</dbReference>
<evidence type="ECO:0000259" key="6">
    <source>
        <dbReference type="Pfam" id="PF00079"/>
    </source>
</evidence>
<organism evidence="7 8">
    <name type="scientific">Alosa alosa</name>
    <name type="common">allis shad</name>
    <dbReference type="NCBI Taxonomy" id="278164"/>
    <lineage>
        <taxon>Eukaryota</taxon>
        <taxon>Metazoa</taxon>
        <taxon>Chordata</taxon>
        <taxon>Craniata</taxon>
        <taxon>Vertebrata</taxon>
        <taxon>Euteleostomi</taxon>
        <taxon>Actinopterygii</taxon>
        <taxon>Neopterygii</taxon>
        <taxon>Teleostei</taxon>
        <taxon>Clupei</taxon>
        <taxon>Clupeiformes</taxon>
        <taxon>Clupeoidei</taxon>
        <taxon>Clupeidae</taxon>
        <taxon>Alosa</taxon>
    </lineage>
</organism>
<reference evidence="7" key="1">
    <citation type="submission" date="2020-10" db="EMBL/GenBank/DDBJ databases">
        <title>Chromosome-scale genome assembly of the Allis shad, Alosa alosa.</title>
        <authorList>
            <person name="Margot Z."/>
            <person name="Christophe K."/>
            <person name="Cabau C."/>
            <person name="Louis A."/>
            <person name="Berthelot C."/>
            <person name="Parey E."/>
            <person name="Roest Crollius H."/>
            <person name="Montfort J."/>
            <person name="Robinson-Rechavi M."/>
            <person name="Bucao C."/>
            <person name="Bouchez O."/>
            <person name="Gislard M."/>
            <person name="Lluch J."/>
            <person name="Milhes M."/>
            <person name="Lampietro C."/>
            <person name="Lopez Roques C."/>
            <person name="Donnadieu C."/>
            <person name="Braasch I."/>
            <person name="Desvignes T."/>
            <person name="Postlethwait J."/>
            <person name="Bobe J."/>
            <person name="Guiguen Y."/>
        </authorList>
    </citation>
    <scope>NUCLEOTIDE SEQUENCE</scope>
    <source>
        <strain evidence="7">M-15738</strain>
        <tissue evidence="7">Blood</tissue>
    </source>
</reference>
<dbReference type="InterPro" id="IPR042178">
    <property type="entry name" value="Serpin_sf_1"/>
</dbReference>
<dbReference type="InterPro" id="IPR000215">
    <property type="entry name" value="Serpin_fam"/>
</dbReference>
<dbReference type="FunFam" id="2.10.310.10:FF:000001">
    <property type="entry name" value="Serpin family A member 1"/>
    <property type="match status" value="1"/>
</dbReference>
<evidence type="ECO:0000256" key="4">
    <source>
        <dbReference type="ARBA" id="ARBA00038828"/>
    </source>
</evidence>
<dbReference type="EMBL" id="JADWDJ010000016">
    <property type="protein sequence ID" value="KAG5268170.1"/>
    <property type="molecule type" value="Genomic_DNA"/>
</dbReference>
<comment type="subunit">
    <text evidence="4">Forms a complex with the monomeric form of beta-tryptase.</text>
</comment>
<dbReference type="InterPro" id="IPR023795">
    <property type="entry name" value="Serpin_CS"/>
</dbReference>
<dbReference type="Pfam" id="PF00079">
    <property type="entry name" value="Serpin"/>
    <property type="match status" value="1"/>
</dbReference>
<name>A0AAV6FZP6_9TELE</name>
<protein>
    <recommendedName>
        <fullName evidence="5">Serpin B6</fullName>
    </recommendedName>
</protein>
<dbReference type="AlphaFoldDB" id="A0AAV6FZP6"/>
<keyword evidence="8" id="KW-1185">Reference proteome</keyword>
<comment type="caution">
    <text evidence="7">The sequence shown here is derived from an EMBL/GenBank/DDBJ whole genome shotgun (WGS) entry which is preliminary data.</text>
</comment>
<dbReference type="InterPro" id="IPR023796">
    <property type="entry name" value="Serpin_dom"/>
</dbReference>
<keyword evidence="2" id="KW-0722">Serine protease inhibitor</keyword>
<evidence type="ECO:0000256" key="5">
    <source>
        <dbReference type="ARBA" id="ARBA00039202"/>
    </source>
</evidence>
<dbReference type="Proteomes" id="UP000823561">
    <property type="component" value="Chromosome 16"/>
</dbReference>
<evidence type="ECO:0000256" key="3">
    <source>
        <dbReference type="ARBA" id="ARBA00022990"/>
    </source>
</evidence>
<evidence type="ECO:0000313" key="8">
    <source>
        <dbReference type="Proteomes" id="UP000823561"/>
    </source>
</evidence>
<proteinExistence type="predicted"/>
<feature type="domain" description="Serpin" evidence="6">
    <location>
        <begin position="1"/>
        <end position="92"/>
    </location>
</feature>
<keyword evidence="1" id="KW-0646">Protease inhibitor</keyword>
<dbReference type="GO" id="GO:0004867">
    <property type="term" value="F:serine-type endopeptidase inhibitor activity"/>
    <property type="evidence" value="ECO:0007669"/>
    <property type="project" value="UniProtKB-KW"/>
</dbReference>
<evidence type="ECO:0000313" key="7">
    <source>
        <dbReference type="EMBL" id="KAG5268170.1"/>
    </source>
</evidence>
<gene>
    <name evidence="7" type="ORF">AALO_G00209040</name>
</gene>
<dbReference type="PROSITE" id="PS00284">
    <property type="entry name" value="SERPIN"/>
    <property type="match status" value="1"/>
</dbReference>
<dbReference type="InterPro" id="IPR036186">
    <property type="entry name" value="Serpin_sf"/>
</dbReference>
<evidence type="ECO:0000256" key="1">
    <source>
        <dbReference type="ARBA" id="ARBA00022690"/>
    </source>
</evidence>
<dbReference type="Gene3D" id="3.30.497.10">
    <property type="entry name" value="Antithrombin, subunit I, domain 2"/>
    <property type="match status" value="1"/>
</dbReference>
<dbReference type="PANTHER" id="PTHR11461">
    <property type="entry name" value="SERINE PROTEASE INHIBITOR, SERPIN"/>
    <property type="match status" value="1"/>
</dbReference>
<evidence type="ECO:0000256" key="2">
    <source>
        <dbReference type="ARBA" id="ARBA00022900"/>
    </source>
</evidence>